<dbReference type="Proteomes" id="UP000316621">
    <property type="component" value="Chromosome 2"/>
</dbReference>
<evidence type="ECO:0008006" key="6">
    <source>
        <dbReference type="Google" id="ProtNLM"/>
    </source>
</evidence>
<dbReference type="STRING" id="3469.A0A4Y7IIS2"/>
<evidence type="ECO:0000256" key="3">
    <source>
        <dbReference type="ARBA" id="ARBA00022833"/>
    </source>
</evidence>
<dbReference type="PANTHER" id="PTHR34451">
    <property type="entry name" value="PHD FINGER FAMILY PROTEIN"/>
    <property type="match status" value="1"/>
</dbReference>
<evidence type="ECO:0000256" key="1">
    <source>
        <dbReference type="ARBA" id="ARBA00022723"/>
    </source>
</evidence>
<dbReference type="AlphaFoldDB" id="A0A4Y7IIS2"/>
<dbReference type="Gramene" id="RZC48787">
    <property type="protein sequence ID" value="RZC48787"/>
    <property type="gene ID" value="C5167_017213"/>
</dbReference>
<dbReference type="InterPro" id="IPR019786">
    <property type="entry name" value="Zinc_finger_PHD-type_CS"/>
</dbReference>
<proteinExistence type="predicted"/>
<keyword evidence="2" id="KW-0863">Zinc-finger</keyword>
<keyword evidence="5" id="KW-1185">Reference proteome</keyword>
<reference evidence="4 5" key="1">
    <citation type="journal article" date="2018" name="Science">
        <title>The opium poppy genome and morphinan production.</title>
        <authorList>
            <person name="Guo L."/>
            <person name="Winzer T."/>
            <person name="Yang X."/>
            <person name="Li Y."/>
            <person name="Ning Z."/>
            <person name="He Z."/>
            <person name="Teodor R."/>
            <person name="Lu Y."/>
            <person name="Bowser T.A."/>
            <person name="Graham I.A."/>
            <person name="Ye K."/>
        </authorList>
    </citation>
    <scope>NUCLEOTIDE SEQUENCE [LARGE SCALE GENOMIC DNA]</scope>
    <source>
        <strain evidence="5">cv. HN1</strain>
        <tissue evidence="4">Leaves</tissue>
    </source>
</reference>
<dbReference type="EMBL" id="CM010716">
    <property type="protein sequence ID" value="RZC48787.1"/>
    <property type="molecule type" value="Genomic_DNA"/>
</dbReference>
<evidence type="ECO:0000256" key="2">
    <source>
        <dbReference type="ARBA" id="ARBA00022771"/>
    </source>
</evidence>
<sequence length="430" mass="47296">MMMNKPKKITECCNCTSIQKWVLHNIRHRGDIRKFCTSCVLKLHPGLFCPNCFEVYETSNLSSSIPITSTNRVTCLKCPSVVHHDCISKDIVNRYVCPTCLNPKFDFVDLGKPLSDSIPSSRVIDLNKAKVFLAAATISSVSMERAALTLRVEAEKRVKEAAIARKIAKDVLENVNVVAMEEKEKKDMNMEVGGSSSVVVAVEEEKKEKKPKGSRYAVEKSKGNSAVAAAVAAQKRFQSQVSLALNDGKGKDKSRDGFGSREKETLIQFYSPPPPVQKPLSNGVLGNQQAQISGATLLGKEKNGLISLAHGVKQTQGNSSEGEKVDMFQNLMKEFNISTGLQKKQANGLPQEMSWLYRVQHYSSKRTSTLESTLEELETFAGDGAIYAVQRAYSIFNISEFKTKLLQWMYGSGGGGIDLLHQRSSTGGDV</sequence>
<gene>
    <name evidence="4" type="ORF">C5167_017213</name>
</gene>
<dbReference type="PANTHER" id="PTHR34451:SF7">
    <property type="entry name" value="PHD FINGER FAMILY PROTEIN"/>
    <property type="match status" value="1"/>
</dbReference>
<keyword evidence="3" id="KW-0862">Zinc</keyword>
<dbReference type="OMA" id="FCPNCFE"/>
<evidence type="ECO:0000313" key="4">
    <source>
        <dbReference type="EMBL" id="RZC48787.1"/>
    </source>
</evidence>
<keyword evidence="1" id="KW-0479">Metal-binding</keyword>
<protein>
    <recommendedName>
        <fullName evidence="6">Zinc finger PHD-type domain-containing protein</fullName>
    </recommendedName>
</protein>
<accession>A0A4Y7IIS2</accession>
<dbReference type="GO" id="GO:0008270">
    <property type="term" value="F:zinc ion binding"/>
    <property type="evidence" value="ECO:0007669"/>
    <property type="project" value="UniProtKB-KW"/>
</dbReference>
<organism evidence="4 5">
    <name type="scientific">Papaver somniferum</name>
    <name type="common">Opium poppy</name>
    <dbReference type="NCBI Taxonomy" id="3469"/>
    <lineage>
        <taxon>Eukaryota</taxon>
        <taxon>Viridiplantae</taxon>
        <taxon>Streptophyta</taxon>
        <taxon>Embryophyta</taxon>
        <taxon>Tracheophyta</taxon>
        <taxon>Spermatophyta</taxon>
        <taxon>Magnoliopsida</taxon>
        <taxon>Ranunculales</taxon>
        <taxon>Papaveraceae</taxon>
        <taxon>Papaveroideae</taxon>
        <taxon>Papaver</taxon>
    </lineage>
</organism>
<dbReference type="PROSITE" id="PS01359">
    <property type="entry name" value="ZF_PHD_1"/>
    <property type="match status" value="1"/>
</dbReference>
<evidence type="ECO:0000313" key="5">
    <source>
        <dbReference type="Proteomes" id="UP000316621"/>
    </source>
</evidence>
<name>A0A4Y7IIS2_PAPSO</name>